<dbReference type="Gene3D" id="2.130.10.130">
    <property type="entry name" value="Integrin alpha, N-terminal"/>
    <property type="match status" value="2"/>
</dbReference>
<feature type="chain" id="PRO_5037566636" evidence="2">
    <location>
        <begin position="22"/>
        <end position="396"/>
    </location>
</feature>
<dbReference type="AlphaFoldDB" id="A0A934S6N2"/>
<protein>
    <submittedName>
        <fullName evidence="3">VCBS repeat-containing protein</fullName>
    </submittedName>
</protein>
<evidence type="ECO:0000313" key="4">
    <source>
        <dbReference type="Proteomes" id="UP000603141"/>
    </source>
</evidence>
<dbReference type="PANTHER" id="PTHR44103:SF1">
    <property type="entry name" value="PROPROTEIN CONVERTASE P"/>
    <property type="match status" value="1"/>
</dbReference>
<sequence length="396" mass="43233">MKFQALMIPVGLMAGAFVLVAAEKGESSWKKQVATSDFLTEGASAGDIDGDGKIDLVAGAFWFKGPDFKQRQQFREGGVADVKTYQEDSFLSWVDDLNGDGKNDILMASHPGKNLTLYLNSGKPGMWSAHVVMTEAATESPLWMDLDGDGKKELICMQGGKFGYAEVDWNNVTKPWKFIAISEKRTDTPYIHGLGVGDLNGDKKPDILAKDGWFEQPSDHDGKWIWHPVEFSGPGGSQMLVFDADGDGDNDIVTSWNAHGYGLAWFENTPKQDAIEWVKHEILPEDPNKTGVGGLQFSQLHSLEMADFNGDGRMDFVTGKRFLAHNGHDPGTADPALTVVFLNQKSDDGVQWKPVIIDPDTGVGCQVVATDINGDHQPDIVVGNKKGLTIFTNPSM</sequence>
<evidence type="ECO:0000256" key="2">
    <source>
        <dbReference type="SAM" id="SignalP"/>
    </source>
</evidence>
<name>A0A934S6N2_9BACT</name>
<accession>A0A934S6N2</accession>
<feature type="signal peptide" evidence="2">
    <location>
        <begin position="1"/>
        <end position="21"/>
    </location>
</feature>
<evidence type="ECO:0000313" key="3">
    <source>
        <dbReference type="EMBL" id="MBK1883616.1"/>
    </source>
</evidence>
<dbReference type="Pfam" id="PF13517">
    <property type="entry name" value="FG-GAP_3"/>
    <property type="match status" value="1"/>
</dbReference>
<dbReference type="InterPro" id="IPR028994">
    <property type="entry name" value="Integrin_alpha_N"/>
</dbReference>
<dbReference type="PANTHER" id="PTHR44103">
    <property type="entry name" value="PROPROTEIN CONVERTASE P"/>
    <property type="match status" value="1"/>
</dbReference>
<proteinExistence type="predicted"/>
<dbReference type="EMBL" id="JAENIJ010000024">
    <property type="protein sequence ID" value="MBK1883616.1"/>
    <property type="molecule type" value="Genomic_DNA"/>
</dbReference>
<dbReference type="InterPro" id="IPR013517">
    <property type="entry name" value="FG-GAP"/>
</dbReference>
<comment type="caution">
    <text evidence="3">The sequence shown here is derived from an EMBL/GenBank/DDBJ whole genome shotgun (WGS) entry which is preliminary data.</text>
</comment>
<keyword evidence="1 2" id="KW-0732">Signal</keyword>
<evidence type="ECO:0000256" key="1">
    <source>
        <dbReference type="ARBA" id="ARBA00022729"/>
    </source>
</evidence>
<gene>
    <name evidence="3" type="ORF">JIN85_14430</name>
</gene>
<organism evidence="3 4">
    <name type="scientific">Luteolibacter pohnpeiensis</name>
    <dbReference type="NCBI Taxonomy" id="454153"/>
    <lineage>
        <taxon>Bacteria</taxon>
        <taxon>Pseudomonadati</taxon>
        <taxon>Verrucomicrobiota</taxon>
        <taxon>Verrucomicrobiia</taxon>
        <taxon>Verrucomicrobiales</taxon>
        <taxon>Verrucomicrobiaceae</taxon>
        <taxon>Luteolibacter</taxon>
    </lineage>
</organism>
<dbReference type="Proteomes" id="UP000603141">
    <property type="component" value="Unassembled WGS sequence"/>
</dbReference>
<dbReference type="RefSeq" id="WP_200271941.1">
    <property type="nucleotide sequence ID" value="NZ_JAENIJ010000024.1"/>
</dbReference>
<dbReference type="SUPFAM" id="SSF69318">
    <property type="entry name" value="Integrin alpha N-terminal domain"/>
    <property type="match status" value="1"/>
</dbReference>
<keyword evidence="4" id="KW-1185">Reference proteome</keyword>
<reference evidence="3" key="1">
    <citation type="submission" date="2021-01" db="EMBL/GenBank/DDBJ databases">
        <title>Modified the classification status of verrucomicrobia.</title>
        <authorList>
            <person name="Feng X."/>
        </authorList>
    </citation>
    <scope>NUCLEOTIDE SEQUENCE</scope>
    <source>
        <strain evidence="3">KCTC 22041</strain>
    </source>
</reference>